<dbReference type="Pfam" id="PF05389">
    <property type="entry name" value="MecA"/>
    <property type="match status" value="1"/>
</dbReference>
<dbReference type="EMBL" id="AZFK01000074">
    <property type="protein sequence ID" value="KRL88654.1"/>
    <property type="molecule type" value="Genomic_DNA"/>
</dbReference>
<organism evidence="2 3">
    <name type="scientific">Limosilactobacillus ingluviei DSM 15946</name>
    <dbReference type="NCBI Taxonomy" id="1423760"/>
    <lineage>
        <taxon>Bacteria</taxon>
        <taxon>Bacillati</taxon>
        <taxon>Bacillota</taxon>
        <taxon>Bacilli</taxon>
        <taxon>Lactobacillales</taxon>
        <taxon>Lactobacillaceae</taxon>
        <taxon>Limosilactobacillus</taxon>
    </lineage>
</organism>
<evidence type="ECO:0000313" key="3">
    <source>
        <dbReference type="Proteomes" id="UP000050816"/>
    </source>
</evidence>
<sequence length="216" mass="24691">METKRINEDTIQVLIDQDDLVQRGISLPELMGNQERVEDFFYQILDEVDVDHDFSPDEPLTFQVRPLQNNGLELLIIRGSHRGEELARNIKAQLQGYDDEPTDELAGDEVDEALLDPDVDKLERVVVMKDFEDFVALAAVLDTLNLTSDLYQWQDQYYLVLTFLNDGNLTAGEVHDRMAVVYEFAQATTTTAAVLKEHGRLVMEQTAIELARHYFA</sequence>
<comment type="similarity">
    <text evidence="1">Belongs to the MecA family.</text>
</comment>
<name>A0A0R1U6G1_9LACO</name>
<evidence type="ECO:0000313" key="2">
    <source>
        <dbReference type="EMBL" id="KRL88654.1"/>
    </source>
</evidence>
<comment type="caution">
    <text evidence="2">The sequence shown here is derived from an EMBL/GenBank/DDBJ whole genome shotgun (WGS) entry which is preliminary data.</text>
</comment>
<dbReference type="PANTHER" id="PTHR39161:SF1">
    <property type="entry name" value="ADAPTER PROTEIN MECA 1"/>
    <property type="match status" value="1"/>
</dbReference>
<proteinExistence type="inferred from homology"/>
<gene>
    <name evidence="2" type="ORF">FC43_GL000099</name>
</gene>
<dbReference type="AlphaFoldDB" id="A0A0R1U6G1"/>
<dbReference type="Proteomes" id="UP000050816">
    <property type="component" value="Unassembled WGS sequence"/>
</dbReference>
<dbReference type="Gene3D" id="3.30.70.1950">
    <property type="match status" value="1"/>
</dbReference>
<dbReference type="RefSeq" id="WP_019205081.1">
    <property type="nucleotide sequence ID" value="NZ_AZFK01000074.1"/>
</dbReference>
<dbReference type="PANTHER" id="PTHR39161">
    <property type="entry name" value="ADAPTER PROTEIN MECA"/>
    <property type="match status" value="1"/>
</dbReference>
<accession>A0A0R1U6G1</accession>
<dbReference type="PIRSF" id="PIRSF029008">
    <property type="entry name" value="MecA"/>
    <property type="match status" value="1"/>
</dbReference>
<dbReference type="PATRIC" id="fig|1423760.3.peg.112"/>
<dbReference type="InterPro" id="IPR008681">
    <property type="entry name" value="Neg-reg_MecA"/>
</dbReference>
<dbReference type="InterPro" id="IPR038471">
    <property type="entry name" value="MecA_C_sf"/>
</dbReference>
<dbReference type="GeneID" id="82932891"/>
<evidence type="ECO:0000256" key="1">
    <source>
        <dbReference type="ARBA" id="ARBA00005397"/>
    </source>
</evidence>
<reference evidence="2 3" key="1">
    <citation type="journal article" date="2015" name="Genome Announc.">
        <title>Expanding the biotechnology potential of lactobacilli through comparative genomics of 213 strains and associated genera.</title>
        <authorList>
            <person name="Sun Z."/>
            <person name="Harris H.M."/>
            <person name="McCann A."/>
            <person name="Guo C."/>
            <person name="Argimon S."/>
            <person name="Zhang W."/>
            <person name="Yang X."/>
            <person name="Jeffery I.B."/>
            <person name="Cooney J.C."/>
            <person name="Kagawa T.F."/>
            <person name="Liu W."/>
            <person name="Song Y."/>
            <person name="Salvetti E."/>
            <person name="Wrobel A."/>
            <person name="Rasinkangas P."/>
            <person name="Parkhill J."/>
            <person name="Rea M.C."/>
            <person name="O'Sullivan O."/>
            <person name="Ritari J."/>
            <person name="Douillard F.P."/>
            <person name="Paul Ross R."/>
            <person name="Yang R."/>
            <person name="Briner A.E."/>
            <person name="Felis G.E."/>
            <person name="de Vos W.M."/>
            <person name="Barrangou R."/>
            <person name="Klaenhammer T.R."/>
            <person name="Caufield P.W."/>
            <person name="Cui Y."/>
            <person name="Zhang H."/>
            <person name="O'Toole P.W."/>
        </authorList>
    </citation>
    <scope>NUCLEOTIDE SEQUENCE [LARGE SCALE GENOMIC DNA]</scope>
    <source>
        <strain evidence="2 3">DSM 15946</strain>
    </source>
</reference>
<protein>
    <submittedName>
        <fullName evidence="2">Competence negative regulator</fullName>
    </submittedName>
</protein>